<dbReference type="InterPro" id="IPR002563">
    <property type="entry name" value="Flavin_Rdtase-like_dom"/>
</dbReference>
<feature type="domain" description="Flavin reductase like" evidence="2">
    <location>
        <begin position="32"/>
        <end position="179"/>
    </location>
</feature>
<dbReference type="InterPro" id="IPR050268">
    <property type="entry name" value="NADH-dep_flavin_reductase"/>
</dbReference>
<name>A0A7Y7M542_9PROT</name>
<dbReference type="SMART" id="SM00903">
    <property type="entry name" value="Flavin_Reduct"/>
    <property type="match status" value="1"/>
</dbReference>
<evidence type="ECO:0000313" key="3">
    <source>
        <dbReference type="EMBL" id="NVN11500.1"/>
    </source>
</evidence>
<evidence type="ECO:0000256" key="1">
    <source>
        <dbReference type="ARBA" id="ARBA00023002"/>
    </source>
</evidence>
<organism evidence="3 4">
    <name type="scientific">Nguyenibacter vanlangensis</name>
    <dbReference type="NCBI Taxonomy" id="1216886"/>
    <lineage>
        <taxon>Bacteria</taxon>
        <taxon>Pseudomonadati</taxon>
        <taxon>Pseudomonadota</taxon>
        <taxon>Alphaproteobacteria</taxon>
        <taxon>Acetobacterales</taxon>
        <taxon>Acetobacteraceae</taxon>
        <taxon>Nguyenibacter</taxon>
    </lineage>
</organism>
<evidence type="ECO:0000313" key="4">
    <source>
        <dbReference type="Proteomes" id="UP000534870"/>
    </source>
</evidence>
<dbReference type="GO" id="GO:0006208">
    <property type="term" value="P:pyrimidine nucleobase catabolic process"/>
    <property type="evidence" value="ECO:0007669"/>
    <property type="project" value="TreeGrafter"/>
</dbReference>
<comment type="caution">
    <text evidence="3">The sequence shown here is derived from an EMBL/GenBank/DDBJ whole genome shotgun (WGS) entry which is preliminary data.</text>
</comment>
<dbReference type="Pfam" id="PF01613">
    <property type="entry name" value="Flavin_Reduct"/>
    <property type="match status" value="1"/>
</dbReference>
<dbReference type="PANTHER" id="PTHR30466">
    <property type="entry name" value="FLAVIN REDUCTASE"/>
    <property type="match status" value="1"/>
</dbReference>
<dbReference type="PANTHER" id="PTHR30466:SF1">
    <property type="entry name" value="FMN REDUCTASE (NADH) RUTF"/>
    <property type="match status" value="1"/>
</dbReference>
<dbReference type="InterPro" id="IPR012349">
    <property type="entry name" value="Split_barrel_FMN-bd"/>
</dbReference>
<dbReference type="Proteomes" id="UP000534870">
    <property type="component" value="Unassembled WGS sequence"/>
</dbReference>
<keyword evidence="1" id="KW-0560">Oxidoreductase</keyword>
<protein>
    <submittedName>
        <fullName evidence="3">Flavin reductase</fullName>
    </submittedName>
</protein>
<gene>
    <name evidence="3" type="ORF">HUK84_10265</name>
</gene>
<dbReference type="EMBL" id="JABXXP010000189">
    <property type="protein sequence ID" value="NVN11500.1"/>
    <property type="molecule type" value="Genomic_DNA"/>
</dbReference>
<dbReference type="SUPFAM" id="SSF50475">
    <property type="entry name" value="FMN-binding split barrel"/>
    <property type="match status" value="1"/>
</dbReference>
<dbReference type="GO" id="GO:0010181">
    <property type="term" value="F:FMN binding"/>
    <property type="evidence" value="ECO:0007669"/>
    <property type="project" value="InterPro"/>
</dbReference>
<dbReference type="AlphaFoldDB" id="A0A7Y7M542"/>
<proteinExistence type="predicted"/>
<evidence type="ECO:0000259" key="2">
    <source>
        <dbReference type="SMART" id="SM00903"/>
    </source>
</evidence>
<accession>A0A7Y7M542</accession>
<sequence length="183" mass="19414">MGSPVPRDVALHLAATESVGPDVSRDRFRDAMSRLGAPVVLVTTDGVAGRHGLTVSAITSVSDEPPTVLVCLNRANRSHDAFLRNGVVGISILGQGHDTLAATFASSRLSSDEKFGHGAWRADGSGAPLLEDAPVTLDCTIEARHAAGSHDVLFCRVRSVGLHARPRHGLAWFSRRFHLLPAD</sequence>
<reference evidence="3 4" key="1">
    <citation type="submission" date="2020-06" db="EMBL/GenBank/DDBJ databases">
        <title>Description of novel acetic acid bacteria.</title>
        <authorList>
            <person name="Sombolestani A."/>
        </authorList>
    </citation>
    <scope>NUCLEOTIDE SEQUENCE [LARGE SCALE GENOMIC DNA]</scope>
    <source>
        <strain evidence="3 4">LMG 31431</strain>
    </source>
</reference>
<dbReference type="Gene3D" id="2.30.110.10">
    <property type="entry name" value="Electron Transport, Fmn-binding Protein, Chain A"/>
    <property type="match status" value="1"/>
</dbReference>
<dbReference type="GO" id="GO:0042602">
    <property type="term" value="F:riboflavin reductase (NADPH) activity"/>
    <property type="evidence" value="ECO:0007669"/>
    <property type="project" value="TreeGrafter"/>
</dbReference>